<feature type="compositionally biased region" description="Polar residues" evidence="7">
    <location>
        <begin position="344"/>
        <end position="355"/>
    </location>
</feature>
<keyword evidence="5" id="KW-0378">Hydrolase</keyword>
<dbReference type="EC" id="3.4.19.12" evidence="2"/>
<feature type="compositionally biased region" description="Pro residues" evidence="7">
    <location>
        <begin position="380"/>
        <end position="392"/>
    </location>
</feature>
<feature type="region of interest" description="Disordered" evidence="7">
    <location>
        <begin position="1333"/>
        <end position="1372"/>
    </location>
</feature>
<dbReference type="Pfam" id="PF12359">
    <property type="entry name" value="DUF3645"/>
    <property type="match status" value="1"/>
</dbReference>
<dbReference type="RefSeq" id="XP_046003696.1">
    <property type="nucleotide sequence ID" value="XM_046159925.1"/>
</dbReference>
<keyword evidence="4" id="KW-0833">Ubl conjugation pathway</keyword>
<protein>
    <recommendedName>
        <fullName evidence="2">ubiquitinyl hydrolase 1</fullName>
        <ecNumber evidence="2">3.4.19.12</ecNumber>
    </recommendedName>
</protein>
<evidence type="ECO:0000259" key="8">
    <source>
        <dbReference type="Pfam" id="PF12340"/>
    </source>
</evidence>
<reference evidence="10" key="1">
    <citation type="journal article" date="2021" name="Nat. Commun.">
        <title>Genetic determinants of endophytism in the Arabidopsis root mycobiome.</title>
        <authorList>
            <person name="Mesny F."/>
            <person name="Miyauchi S."/>
            <person name="Thiergart T."/>
            <person name="Pickel B."/>
            <person name="Atanasova L."/>
            <person name="Karlsson M."/>
            <person name="Huettel B."/>
            <person name="Barry K.W."/>
            <person name="Haridas S."/>
            <person name="Chen C."/>
            <person name="Bauer D."/>
            <person name="Andreopoulos W."/>
            <person name="Pangilinan J."/>
            <person name="LaButti K."/>
            <person name="Riley R."/>
            <person name="Lipzen A."/>
            <person name="Clum A."/>
            <person name="Drula E."/>
            <person name="Henrissat B."/>
            <person name="Kohler A."/>
            <person name="Grigoriev I.V."/>
            <person name="Martin F.M."/>
            <person name="Hacquard S."/>
        </authorList>
    </citation>
    <scope>NUCLEOTIDE SEQUENCE</scope>
    <source>
        <strain evidence="10">MPI-CAGE-CH-0230</strain>
    </source>
</reference>
<keyword evidence="6" id="KW-0788">Thiol protease</keyword>
<organism evidence="10 11">
    <name type="scientific">Microdochium trichocladiopsis</name>
    <dbReference type="NCBI Taxonomy" id="1682393"/>
    <lineage>
        <taxon>Eukaryota</taxon>
        <taxon>Fungi</taxon>
        <taxon>Dikarya</taxon>
        <taxon>Ascomycota</taxon>
        <taxon>Pezizomycotina</taxon>
        <taxon>Sordariomycetes</taxon>
        <taxon>Xylariomycetidae</taxon>
        <taxon>Xylariales</taxon>
        <taxon>Microdochiaceae</taxon>
        <taxon>Microdochium</taxon>
    </lineage>
</organism>
<dbReference type="Proteomes" id="UP000756346">
    <property type="component" value="Unassembled WGS sequence"/>
</dbReference>
<dbReference type="Pfam" id="PF12340">
    <property type="entry name" value="DUF3638"/>
    <property type="match status" value="1"/>
</dbReference>
<dbReference type="GO" id="GO:0004843">
    <property type="term" value="F:cysteine-type deubiquitinase activity"/>
    <property type="evidence" value="ECO:0007669"/>
    <property type="project" value="UniProtKB-EC"/>
</dbReference>
<dbReference type="GO" id="GO:0006508">
    <property type="term" value="P:proteolysis"/>
    <property type="evidence" value="ECO:0007669"/>
    <property type="project" value="UniProtKB-KW"/>
</dbReference>
<evidence type="ECO:0000256" key="7">
    <source>
        <dbReference type="SAM" id="MobiDB-lite"/>
    </source>
</evidence>
<evidence type="ECO:0000313" key="11">
    <source>
        <dbReference type="Proteomes" id="UP000756346"/>
    </source>
</evidence>
<evidence type="ECO:0000256" key="6">
    <source>
        <dbReference type="ARBA" id="ARBA00022807"/>
    </source>
</evidence>
<evidence type="ECO:0000313" key="10">
    <source>
        <dbReference type="EMBL" id="KAH7007900.1"/>
    </source>
</evidence>
<evidence type="ECO:0000256" key="1">
    <source>
        <dbReference type="ARBA" id="ARBA00000707"/>
    </source>
</evidence>
<evidence type="ECO:0000256" key="3">
    <source>
        <dbReference type="ARBA" id="ARBA00022670"/>
    </source>
</evidence>
<evidence type="ECO:0000256" key="4">
    <source>
        <dbReference type="ARBA" id="ARBA00022786"/>
    </source>
</evidence>
<sequence length="1698" mass="185880">MLGCLRDGGALAGKLFLCHLHALTTHCLPDKLTGRTGTEEALRILGSAAVQSDGHLQEEDLDLLHRIGCISPVRDRRAVIEWSSSAPPAAQSDAFCQLVAATLGRAKLSQLCLSSSSFSSSSDQKGKVFRNLPRSYEPLVRRAVARASAYCVSQYGATQHLAATPDDKYTGPGGWAEKYGEFEAFRLARHMIHSKDQAVLLHPVRPLGEGRKFFHTCPGDASASAHVPTRVEFNMGWLVNPSTVPASTWFRVLQELGLMRRSGSGSADRRYGEVLFLAGLLFAPSARPELVQLLLTVATAPTTTSEPGGSAGNLAAGIDRHLLGLDDGLDVLELLAALTSDVSSLPVSSDQSGQSPVKRAPFSTHSAPRGFVSVEDLFKQPPPPPPIRPSPPEMSRERVKHETCDKRPMHPELLRRLLQDLRGMFRLEHEHKYAEELSRGIDALQDSGTETLARLPGLPTEGGGGIRGLLEHMDTCRRDVADRFATIHAAVQGATPEGLLAVSPMLLLERLSRRHRAKLPDGWLRCLVDYAVSITALQRAERLVRAADSGRKLARELLNVGHENWDPIAFPDWLLLEVEMGILIRPVQKRVALAMMQPPGKRNCVMQLNMGEGKSSVIVPMVASALADGSRLVRVIVARPQSKQMTHTLVRALGGLLDCRICQLSFSRDFRHEGSNACRLAGMRAQCVEYLETGGIMVAQPEHILSLKLSGVEAALLPCNRSEAAKTAKALLDLQHLFDTRSRDVVDESDEILSITSELSYAMGLEAAIDLGPLRWRLIQSVLKLVAEIAPAIRREHPDKLEVSPELEGRFPRIRILNEAGAAVLADRLVQRICDEGLAGFAHIVGQKQHVREAALRYIHQLEPSASDVALKRWRVNYGRASNRSPPTRLAVPFHAKDLPTPRSEFSHPDVVIILTCLSYYYGGLSDDELFGLIERLLLSVGGERVYLSWVQSAPNGIPSAFRQLDTINIRDRQQCADEVFPHLRYLRSVINYYLTNTLFAREMRESSQKLSESSWSIAKAKPQPTTGFSGTNDVKCLLPLSIESLDLGEQRHTNALVLNHLLRPENTVRDVFPAAEPPGPLDHGPSPDLELLRRIAGRCSLAMIPAADASAAVFSDNDEDMCVVTRDGTAEPFLTSLYAANTASCLIFLDEAHTRGTDLRLPDDYRAAVTLGPALTKDRLVQGPSPCMRMRELGQGQSVTFFVSAEIRRKITTLRGMPKDGDIGVGDVLAWSISETWHESQRLMPLWAVLGLRHQHQKLLWDQADTGAGYNLSREAAVQFLEIEALSLRDRYSPDHGGQTRRDLDRAIAAAAPDAQRSEVARIRERCEAFGASGPQRTSALEEEQERELLVERGKDRPEAPAQPMPVKPLTPSLHKDVEAFIVAGTVRHNSAAFMPAFDALARSSVARFSRDLRLPPGLLLVTADFARTVDLPAATGCVSDAYQRPVQWIATTPTRSKCGVTAVVLSPWEANALMPAIRAGGTAATLHLFAPRTSLATRSAEDLLLYATPAPPPAWRAPRTLVLTLLLFAGQLYLRTYHDYVDMCRFLGVPYRAGSEEEEGEEKDQTRDGERCVFGPTAVPFFLGLIGRIRHPCADISTTDIGHILAGDMLPPTAFSGPDLDGTIGGLIADGHRCLGSDNPETHTECVTDNVSSAFQPLAAFKANNRWAILSEAGDGKHRLNSDVFLAYAGKVCGFL</sequence>
<keyword evidence="3" id="KW-0645">Protease</keyword>
<dbReference type="PANTHER" id="PTHR13367">
    <property type="entry name" value="UBIQUITIN THIOESTERASE"/>
    <property type="match status" value="1"/>
</dbReference>
<keyword evidence="11" id="KW-1185">Reference proteome</keyword>
<feature type="domain" description="DUF3645" evidence="9">
    <location>
        <begin position="884"/>
        <end position="916"/>
    </location>
</feature>
<name>A0A9P8XNY0_9PEZI</name>
<dbReference type="GeneID" id="70189471"/>
<feature type="domain" description="DUF3638" evidence="8">
    <location>
        <begin position="562"/>
        <end position="793"/>
    </location>
</feature>
<dbReference type="InterPro" id="IPR022099">
    <property type="entry name" value="DUF3638"/>
</dbReference>
<dbReference type="OrthoDB" id="3182339at2759"/>
<dbReference type="InterPro" id="IPR022105">
    <property type="entry name" value="DUF3645"/>
</dbReference>
<comment type="caution">
    <text evidence="10">The sequence shown here is derived from an EMBL/GenBank/DDBJ whole genome shotgun (WGS) entry which is preliminary data.</text>
</comment>
<gene>
    <name evidence="10" type="ORF">B0I36DRAFT_370609</name>
</gene>
<dbReference type="PANTHER" id="PTHR13367:SF34">
    <property type="match status" value="1"/>
</dbReference>
<proteinExistence type="predicted"/>
<comment type="catalytic activity">
    <reaction evidence="1">
        <text>Thiol-dependent hydrolysis of ester, thioester, amide, peptide and isopeptide bonds formed by the C-terminal Gly of ubiquitin (a 76-residue protein attached to proteins as an intracellular targeting signal).</text>
        <dbReference type="EC" id="3.4.19.12"/>
    </reaction>
</comment>
<dbReference type="InterPro" id="IPR051346">
    <property type="entry name" value="OTU_Deubiquitinase"/>
</dbReference>
<evidence type="ECO:0000256" key="2">
    <source>
        <dbReference type="ARBA" id="ARBA00012759"/>
    </source>
</evidence>
<evidence type="ECO:0000259" key="9">
    <source>
        <dbReference type="Pfam" id="PF12359"/>
    </source>
</evidence>
<feature type="compositionally biased region" description="Basic and acidic residues" evidence="7">
    <location>
        <begin position="1348"/>
        <end position="1360"/>
    </location>
</feature>
<accession>A0A9P8XNY0</accession>
<dbReference type="EMBL" id="JAGTJQ010000022">
    <property type="protein sequence ID" value="KAH7007900.1"/>
    <property type="molecule type" value="Genomic_DNA"/>
</dbReference>
<evidence type="ECO:0000256" key="5">
    <source>
        <dbReference type="ARBA" id="ARBA00022801"/>
    </source>
</evidence>
<feature type="region of interest" description="Disordered" evidence="7">
    <location>
        <begin position="344"/>
        <end position="395"/>
    </location>
</feature>